<sequence>MRDETTSGIKPNDLHRWVRRSGPPFPKEILEFGYDNPRHALTLSEHVHENAFEFVVIEKGLAAWELDEGRFQTRAGDVFHTRPGEVHRGGYEVIEPCRFWWIQLEIPAPSELHALPENWLSMPPVEATPLVFGIWNLPRVHHCGPLITTSLKGLRETVERHDPLSHLKSRVAVIDFLVRLLQPERHSSIPSDVLAGLEEITNRMNASPDWHPRIPELANRLGVSVSHFHRIFRDYTGLSPMNYVERLRMQEACYLLETTDDSITKISFDLGYATSQHFATVFRRITGKSPSQWRRK</sequence>
<name>A0ABW4JIN1_9BACL</name>
<dbReference type="Proteomes" id="UP001597079">
    <property type="component" value="Unassembled WGS sequence"/>
</dbReference>
<dbReference type="InterPro" id="IPR050204">
    <property type="entry name" value="AraC_XylS_family_regulators"/>
</dbReference>
<evidence type="ECO:0000313" key="8">
    <source>
        <dbReference type="Proteomes" id="UP001597079"/>
    </source>
</evidence>
<dbReference type="InterPro" id="IPR009057">
    <property type="entry name" value="Homeodomain-like_sf"/>
</dbReference>
<evidence type="ECO:0000313" key="7">
    <source>
        <dbReference type="EMBL" id="MFD1676232.1"/>
    </source>
</evidence>
<dbReference type="RefSeq" id="WP_377944118.1">
    <property type="nucleotide sequence ID" value="NZ_JBHUCX010000044.1"/>
</dbReference>
<feature type="domain" description="HTH araC/xylS-type" evidence="6">
    <location>
        <begin position="198"/>
        <end position="296"/>
    </location>
</feature>
<dbReference type="InterPro" id="IPR003313">
    <property type="entry name" value="AraC-bd"/>
</dbReference>
<dbReference type="InterPro" id="IPR020449">
    <property type="entry name" value="Tscrpt_reg_AraC-type_HTH"/>
</dbReference>
<gene>
    <name evidence="7" type="ORF">ACFSB2_16125</name>
</gene>
<dbReference type="SUPFAM" id="SSF51215">
    <property type="entry name" value="Regulatory protein AraC"/>
    <property type="match status" value="1"/>
</dbReference>
<dbReference type="SUPFAM" id="SSF46689">
    <property type="entry name" value="Homeodomain-like"/>
    <property type="match status" value="2"/>
</dbReference>
<keyword evidence="5" id="KW-0804">Transcription</keyword>
<comment type="caution">
    <text evidence="7">The sequence shown here is derived from an EMBL/GenBank/DDBJ whole genome shotgun (WGS) entry which is preliminary data.</text>
</comment>
<dbReference type="PANTHER" id="PTHR46796:SF13">
    <property type="entry name" value="HTH-TYPE TRANSCRIPTIONAL ACTIVATOR RHAS"/>
    <property type="match status" value="1"/>
</dbReference>
<keyword evidence="1" id="KW-0963">Cytoplasm</keyword>
<dbReference type="PROSITE" id="PS00041">
    <property type="entry name" value="HTH_ARAC_FAMILY_1"/>
    <property type="match status" value="1"/>
</dbReference>
<protein>
    <submittedName>
        <fullName evidence="7">AraC family transcriptional regulator</fullName>
    </submittedName>
</protein>
<evidence type="ECO:0000259" key="6">
    <source>
        <dbReference type="PROSITE" id="PS01124"/>
    </source>
</evidence>
<reference evidence="8" key="1">
    <citation type="journal article" date="2019" name="Int. J. Syst. Evol. Microbiol.">
        <title>The Global Catalogue of Microorganisms (GCM) 10K type strain sequencing project: providing services to taxonomists for standard genome sequencing and annotation.</title>
        <authorList>
            <consortium name="The Broad Institute Genomics Platform"/>
            <consortium name="The Broad Institute Genome Sequencing Center for Infectious Disease"/>
            <person name="Wu L."/>
            <person name="Ma J."/>
        </authorList>
    </citation>
    <scope>NUCLEOTIDE SEQUENCE [LARGE SCALE GENOMIC DNA]</scope>
    <source>
        <strain evidence="8">CGMCC 1.12286</strain>
    </source>
</reference>
<accession>A0ABW4JIN1</accession>
<evidence type="ECO:0000256" key="5">
    <source>
        <dbReference type="ARBA" id="ARBA00023163"/>
    </source>
</evidence>
<organism evidence="7 8">
    <name type="scientific">Alicyclobacillus fodiniaquatilis</name>
    <dbReference type="NCBI Taxonomy" id="1661150"/>
    <lineage>
        <taxon>Bacteria</taxon>
        <taxon>Bacillati</taxon>
        <taxon>Bacillota</taxon>
        <taxon>Bacilli</taxon>
        <taxon>Bacillales</taxon>
        <taxon>Alicyclobacillaceae</taxon>
        <taxon>Alicyclobacillus</taxon>
    </lineage>
</organism>
<dbReference type="InterPro" id="IPR037923">
    <property type="entry name" value="HTH-like"/>
</dbReference>
<evidence type="ECO:0000256" key="4">
    <source>
        <dbReference type="ARBA" id="ARBA00023159"/>
    </source>
</evidence>
<dbReference type="SMART" id="SM00342">
    <property type="entry name" value="HTH_ARAC"/>
    <property type="match status" value="1"/>
</dbReference>
<proteinExistence type="predicted"/>
<keyword evidence="3" id="KW-0238">DNA-binding</keyword>
<evidence type="ECO:0000256" key="2">
    <source>
        <dbReference type="ARBA" id="ARBA00023015"/>
    </source>
</evidence>
<dbReference type="Pfam" id="PF02311">
    <property type="entry name" value="AraC_binding"/>
    <property type="match status" value="1"/>
</dbReference>
<dbReference type="InterPro" id="IPR014710">
    <property type="entry name" value="RmlC-like_jellyroll"/>
</dbReference>
<dbReference type="Pfam" id="PF12833">
    <property type="entry name" value="HTH_18"/>
    <property type="match status" value="1"/>
</dbReference>
<evidence type="ECO:0000256" key="3">
    <source>
        <dbReference type="ARBA" id="ARBA00023125"/>
    </source>
</evidence>
<dbReference type="EMBL" id="JBHUCX010000044">
    <property type="protein sequence ID" value="MFD1676232.1"/>
    <property type="molecule type" value="Genomic_DNA"/>
</dbReference>
<dbReference type="PRINTS" id="PR00032">
    <property type="entry name" value="HTHARAC"/>
</dbReference>
<keyword evidence="4" id="KW-0010">Activator</keyword>
<evidence type="ECO:0000256" key="1">
    <source>
        <dbReference type="ARBA" id="ARBA00022490"/>
    </source>
</evidence>
<dbReference type="Gene3D" id="1.10.10.60">
    <property type="entry name" value="Homeodomain-like"/>
    <property type="match status" value="2"/>
</dbReference>
<dbReference type="InterPro" id="IPR018060">
    <property type="entry name" value="HTH_AraC"/>
</dbReference>
<dbReference type="PROSITE" id="PS01124">
    <property type="entry name" value="HTH_ARAC_FAMILY_2"/>
    <property type="match status" value="1"/>
</dbReference>
<dbReference type="Gene3D" id="2.60.120.10">
    <property type="entry name" value="Jelly Rolls"/>
    <property type="match status" value="1"/>
</dbReference>
<keyword evidence="2" id="KW-0805">Transcription regulation</keyword>
<keyword evidence="8" id="KW-1185">Reference proteome</keyword>
<dbReference type="PANTHER" id="PTHR46796">
    <property type="entry name" value="HTH-TYPE TRANSCRIPTIONAL ACTIVATOR RHAS-RELATED"/>
    <property type="match status" value="1"/>
</dbReference>
<dbReference type="InterPro" id="IPR018062">
    <property type="entry name" value="HTH_AraC-typ_CS"/>
</dbReference>